<reference evidence="6 7" key="1">
    <citation type="journal article" date="2013" name="Genome Announc.">
        <title>Draft Genome Sequence for Caulobacter sp. Strain OR37, a Bacterium Tolerant to Heavy Metals.</title>
        <authorList>
            <person name="Utturkar S.M."/>
            <person name="Bollmann A."/>
            <person name="Brzoska R.M."/>
            <person name="Klingeman D.M."/>
            <person name="Epstein S.E."/>
            <person name="Palumbo A.V."/>
            <person name="Brown S.D."/>
        </authorList>
    </citation>
    <scope>NUCLEOTIDE SEQUENCE [LARGE SCALE GENOMIC DNA]</scope>
    <source>
        <strain evidence="6 7">OR37</strain>
    </source>
</reference>
<evidence type="ECO:0000256" key="5">
    <source>
        <dbReference type="SAM" id="SignalP"/>
    </source>
</evidence>
<organism evidence="6 7">
    <name type="scientific">Caulobacter vibrioides OR37</name>
    <dbReference type="NCBI Taxonomy" id="1292034"/>
    <lineage>
        <taxon>Bacteria</taxon>
        <taxon>Pseudomonadati</taxon>
        <taxon>Pseudomonadota</taxon>
        <taxon>Alphaproteobacteria</taxon>
        <taxon>Caulobacterales</taxon>
        <taxon>Caulobacteraceae</taxon>
        <taxon>Caulobacter</taxon>
    </lineage>
</organism>
<dbReference type="EMBL" id="APMP01000013">
    <property type="protein sequence ID" value="ENZ81745.1"/>
    <property type="molecule type" value="Genomic_DNA"/>
</dbReference>
<name>R0CZU0_CAUVI</name>
<sequence length="336" mass="35089" precursor="true">MARWGTAAAMAALLLGAGAASAAIPAGPDAVGPGYEYYRIGDVNAPTPGKTGPLLGLFGGGDWPVAAFRQFVKQSGGGHIVVLRARGGRELQDEIYNDVGGAASVETLVIHDEDAGNDPKLLAIIAHADGIFFGGGDQSNYVRAWKGSALNKALDAHVKAGKPIGGTSAGLAVLGGYVYGCLDSISLTSPDALKNPTGPSVTLVRDFLHLPYLSKVITDTHFDKRDRQGRLVTFVGRLIQEENDPSITGLGVDEAGAVLIDGQGVGRYYGPGHAWLVRPLKAPATIIAGQPLTYASFPIVGLGPDSTLDFKTFQVTKPDFTITARVDKGTLIRSDR</sequence>
<keyword evidence="7" id="KW-1185">Reference proteome</keyword>
<evidence type="ECO:0000256" key="3">
    <source>
        <dbReference type="ARBA" id="ARBA00022801"/>
    </source>
</evidence>
<comment type="similarity">
    <text evidence="1">Belongs to the peptidase S51 family.</text>
</comment>
<dbReference type="Gene3D" id="3.40.50.880">
    <property type="match status" value="1"/>
</dbReference>
<keyword evidence="4" id="KW-0720">Serine protease</keyword>
<accession>R0CZU0</accession>
<comment type="caution">
    <text evidence="6">The sequence shown here is derived from an EMBL/GenBank/DDBJ whole genome shotgun (WGS) entry which is preliminary data.</text>
</comment>
<keyword evidence="3" id="KW-0378">Hydrolase</keyword>
<evidence type="ECO:0000256" key="4">
    <source>
        <dbReference type="ARBA" id="ARBA00022825"/>
    </source>
</evidence>
<dbReference type="PATRIC" id="fig|1292034.3.peg.2328"/>
<dbReference type="InterPro" id="IPR005320">
    <property type="entry name" value="Peptidase_S51"/>
</dbReference>
<dbReference type="MEROPS" id="S51.003"/>
<dbReference type="PANTHER" id="PTHR36175:SF1">
    <property type="entry name" value="CYANOPHYCINASE"/>
    <property type="match status" value="1"/>
</dbReference>
<evidence type="ECO:0000256" key="1">
    <source>
        <dbReference type="ARBA" id="ARBA00006534"/>
    </source>
</evidence>
<dbReference type="GO" id="GO:0006508">
    <property type="term" value="P:proteolysis"/>
    <property type="evidence" value="ECO:0007669"/>
    <property type="project" value="UniProtKB-KW"/>
</dbReference>
<dbReference type="Proteomes" id="UP000013063">
    <property type="component" value="Unassembled WGS sequence"/>
</dbReference>
<keyword evidence="2" id="KW-0645">Protease</keyword>
<proteinExistence type="inferred from homology"/>
<dbReference type="AlphaFoldDB" id="R0CZU0"/>
<dbReference type="CDD" id="cd03145">
    <property type="entry name" value="GAT1_cyanophycinase"/>
    <property type="match status" value="1"/>
</dbReference>
<dbReference type="Pfam" id="PF03575">
    <property type="entry name" value="Peptidase_S51"/>
    <property type="match status" value="1"/>
</dbReference>
<evidence type="ECO:0000313" key="7">
    <source>
        <dbReference type="Proteomes" id="UP000013063"/>
    </source>
</evidence>
<dbReference type="PANTHER" id="PTHR36175">
    <property type="entry name" value="CYANOPHYCINASE"/>
    <property type="match status" value="1"/>
</dbReference>
<feature type="chain" id="PRO_5004340310" evidence="5">
    <location>
        <begin position="23"/>
        <end position="336"/>
    </location>
</feature>
<keyword evidence="5" id="KW-0732">Signal</keyword>
<evidence type="ECO:0000313" key="6">
    <source>
        <dbReference type="EMBL" id="ENZ81745.1"/>
    </source>
</evidence>
<gene>
    <name evidence="6" type="ORF">OR37_02342</name>
</gene>
<evidence type="ECO:0000256" key="2">
    <source>
        <dbReference type="ARBA" id="ARBA00022670"/>
    </source>
</evidence>
<dbReference type="eggNOG" id="COG4242">
    <property type="taxonomic scope" value="Bacteria"/>
</dbReference>
<protein>
    <submittedName>
        <fullName evidence="6">Cysnophycinase-like exopeptidase</fullName>
    </submittedName>
</protein>
<dbReference type="RefSeq" id="WP_004619902.1">
    <property type="nucleotide sequence ID" value="NZ_APMP01000013.1"/>
</dbReference>
<dbReference type="STRING" id="1292034.OR37_02342"/>
<dbReference type="OrthoDB" id="9799980at2"/>
<dbReference type="SUPFAM" id="SSF52317">
    <property type="entry name" value="Class I glutamine amidotransferase-like"/>
    <property type="match status" value="1"/>
</dbReference>
<dbReference type="GO" id="GO:0008236">
    <property type="term" value="F:serine-type peptidase activity"/>
    <property type="evidence" value="ECO:0007669"/>
    <property type="project" value="UniProtKB-KW"/>
</dbReference>
<feature type="signal peptide" evidence="5">
    <location>
        <begin position="1"/>
        <end position="22"/>
    </location>
</feature>
<dbReference type="InterPro" id="IPR029062">
    <property type="entry name" value="Class_I_gatase-like"/>
</dbReference>